<dbReference type="InterPro" id="IPR036097">
    <property type="entry name" value="HisK_dim/P_sf"/>
</dbReference>
<feature type="domain" description="Histidine kinase" evidence="6">
    <location>
        <begin position="273"/>
        <end position="501"/>
    </location>
</feature>
<evidence type="ECO:0000313" key="8">
    <source>
        <dbReference type="Proteomes" id="UP001064933"/>
    </source>
</evidence>
<dbReference type="InterPro" id="IPR036890">
    <property type="entry name" value="HATPase_C_sf"/>
</dbReference>
<keyword evidence="7" id="KW-0547">Nucleotide-binding</keyword>
<dbReference type="SMART" id="SM00387">
    <property type="entry name" value="HATPase_c"/>
    <property type="match status" value="1"/>
</dbReference>
<dbReference type="GO" id="GO:0005524">
    <property type="term" value="F:ATP binding"/>
    <property type="evidence" value="ECO:0007669"/>
    <property type="project" value="UniProtKB-KW"/>
</dbReference>
<dbReference type="Pfam" id="PF02518">
    <property type="entry name" value="HATPase_c"/>
    <property type="match status" value="1"/>
</dbReference>
<dbReference type="SUPFAM" id="SSF47384">
    <property type="entry name" value="Homodimeric domain of signal transducing histidine kinase"/>
    <property type="match status" value="1"/>
</dbReference>
<dbReference type="SUPFAM" id="SSF55874">
    <property type="entry name" value="ATPase domain of HSP90 chaperone/DNA topoisomerase II/histidine kinase"/>
    <property type="match status" value="1"/>
</dbReference>
<dbReference type="SMART" id="SM00388">
    <property type="entry name" value="HisKA"/>
    <property type="match status" value="1"/>
</dbReference>
<evidence type="ECO:0000256" key="4">
    <source>
        <dbReference type="ARBA" id="ARBA00023012"/>
    </source>
</evidence>
<keyword evidence="3" id="KW-0597">Phosphoprotein</keyword>
<evidence type="ECO:0000256" key="5">
    <source>
        <dbReference type="SAM" id="MobiDB-lite"/>
    </source>
</evidence>
<dbReference type="InterPro" id="IPR003594">
    <property type="entry name" value="HATPase_dom"/>
</dbReference>
<dbReference type="Proteomes" id="UP001064933">
    <property type="component" value="Chromosome"/>
</dbReference>
<reference evidence="7" key="1">
    <citation type="submission" date="2022-10" db="EMBL/GenBank/DDBJ databases">
        <title>Characterization and whole genome sequencing of a new Roseateles species, isolated from fresh water.</title>
        <authorList>
            <person name="Guliayeva D.Y."/>
            <person name="Akhremchuk A.E."/>
            <person name="Sikolenko M.A."/>
            <person name="Valentovich L.N."/>
            <person name="Sidarenka A.V."/>
        </authorList>
    </citation>
    <scope>NUCLEOTIDE SEQUENCE</scope>
    <source>
        <strain evidence="7">BIM B-1768</strain>
    </source>
</reference>
<dbReference type="InterPro" id="IPR003661">
    <property type="entry name" value="HisK_dim/P_dom"/>
</dbReference>
<dbReference type="CDD" id="cd16922">
    <property type="entry name" value="HATPase_EvgS-ArcB-TorS-like"/>
    <property type="match status" value="1"/>
</dbReference>
<feature type="compositionally biased region" description="Low complexity" evidence="5">
    <location>
        <begin position="594"/>
        <end position="608"/>
    </location>
</feature>
<dbReference type="InterPro" id="IPR005467">
    <property type="entry name" value="His_kinase_dom"/>
</dbReference>
<dbReference type="PRINTS" id="PR00344">
    <property type="entry name" value="BCTRLSENSOR"/>
</dbReference>
<sequence>MRLHLTFTHAPRLMLDFSCLTHYDWLDVPMWVYDQERQRNLWANAAALSFWRADSAEEFLSRDLSDMSLAVSERLAVTAADHAQGKVVREQWTLYPKGQPATVMLVSRGIRTPDKRQVMLFAADSLVSGVDRSLLRGVEALQHTSVRIAVFSLRDGSVLMRNPAAAMCFNGLRKTIGATDFSALFPEPDLARRIVSQVRDGQTFGAELELNTANGRRWHAIDARPMRDPVSGEVVLQLNARDVSDFKATQAQLEAAREAAEAASQAKSSFLANMSHEIRTPMNGVLGLTELVLQTELNDRQRKFIELAHSSAKGLMVIINDLLDIAKIEAGRVIIDQAPFSLHDCLREALHPLLLQAHEKGLQLTARIQPGVPQHLLGDALRLRQILVNLVGNALKFTEKGEVRVELQRVEDEDAPASAQAGPLRLRIAVHDTGIGMTRDQIAQIFSPFTQADGSITRRYGGTGLGLTIVKRLVELMGGQVQVESQPGLGSCFSFEVRLGQPMVLDEVLRTETVDLPVDAAEQSPGRIGRTAGAPATSVPPPAPAVDDHCDDPDEYDEFGCAPTVPAGLDDLPPAATYRPMPQVPRPPEDPAARDAALAADTVAANLDGSGDLPPRPSSNQQHA</sequence>
<dbReference type="PANTHER" id="PTHR45339">
    <property type="entry name" value="HYBRID SIGNAL TRANSDUCTION HISTIDINE KINASE J"/>
    <property type="match status" value="1"/>
</dbReference>
<dbReference type="EC" id="2.7.13.3" evidence="2"/>
<dbReference type="CDD" id="cd00082">
    <property type="entry name" value="HisKA"/>
    <property type="match status" value="1"/>
</dbReference>
<dbReference type="InterPro" id="IPR035965">
    <property type="entry name" value="PAS-like_dom_sf"/>
</dbReference>
<keyword evidence="4" id="KW-0902">Two-component regulatory system</keyword>
<dbReference type="PROSITE" id="PS50109">
    <property type="entry name" value="HIS_KIN"/>
    <property type="match status" value="1"/>
</dbReference>
<gene>
    <name evidence="7" type="ORF">N4261_11545</name>
</gene>
<dbReference type="Gene3D" id="3.30.450.20">
    <property type="entry name" value="PAS domain"/>
    <property type="match status" value="1"/>
</dbReference>
<feature type="region of interest" description="Disordered" evidence="5">
    <location>
        <begin position="523"/>
        <end position="546"/>
    </location>
</feature>
<dbReference type="EMBL" id="CP104562">
    <property type="protein sequence ID" value="UXH80459.1"/>
    <property type="molecule type" value="Genomic_DNA"/>
</dbReference>
<evidence type="ECO:0000256" key="3">
    <source>
        <dbReference type="ARBA" id="ARBA00022553"/>
    </source>
</evidence>
<keyword evidence="8" id="KW-1185">Reference proteome</keyword>
<dbReference type="SUPFAM" id="SSF55785">
    <property type="entry name" value="PYP-like sensor domain (PAS domain)"/>
    <property type="match status" value="1"/>
</dbReference>
<evidence type="ECO:0000256" key="2">
    <source>
        <dbReference type="ARBA" id="ARBA00012438"/>
    </source>
</evidence>
<evidence type="ECO:0000313" key="7">
    <source>
        <dbReference type="EMBL" id="UXH80459.1"/>
    </source>
</evidence>
<accession>A0ABY6B5D2</accession>
<keyword evidence="7" id="KW-0067">ATP-binding</keyword>
<dbReference type="InterPro" id="IPR004358">
    <property type="entry name" value="Sig_transdc_His_kin-like_C"/>
</dbReference>
<name>A0ABY6B5D2_9BURK</name>
<dbReference type="PANTHER" id="PTHR45339:SF1">
    <property type="entry name" value="HYBRID SIGNAL TRANSDUCTION HISTIDINE KINASE J"/>
    <property type="match status" value="1"/>
</dbReference>
<dbReference type="Gene3D" id="3.30.565.10">
    <property type="entry name" value="Histidine kinase-like ATPase, C-terminal domain"/>
    <property type="match status" value="1"/>
</dbReference>
<organism evidence="7 8">
    <name type="scientific">Roseateles amylovorans</name>
    <dbReference type="NCBI Taxonomy" id="2978473"/>
    <lineage>
        <taxon>Bacteria</taxon>
        <taxon>Pseudomonadati</taxon>
        <taxon>Pseudomonadota</taxon>
        <taxon>Betaproteobacteria</taxon>
        <taxon>Burkholderiales</taxon>
        <taxon>Sphaerotilaceae</taxon>
        <taxon>Roseateles</taxon>
    </lineage>
</organism>
<evidence type="ECO:0000256" key="1">
    <source>
        <dbReference type="ARBA" id="ARBA00000085"/>
    </source>
</evidence>
<evidence type="ECO:0000259" key="6">
    <source>
        <dbReference type="PROSITE" id="PS50109"/>
    </source>
</evidence>
<feature type="region of interest" description="Disordered" evidence="5">
    <location>
        <begin position="565"/>
        <end position="624"/>
    </location>
</feature>
<dbReference type="RefSeq" id="WP_261760276.1">
    <property type="nucleotide sequence ID" value="NZ_CP104562.2"/>
</dbReference>
<proteinExistence type="predicted"/>
<protein>
    <recommendedName>
        <fullName evidence="2">histidine kinase</fullName>
        <ecNumber evidence="2">2.7.13.3</ecNumber>
    </recommendedName>
</protein>
<dbReference type="Pfam" id="PF00512">
    <property type="entry name" value="HisKA"/>
    <property type="match status" value="1"/>
</dbReference>
<comment type="catalytic activity">
    <reaction evidence="1">
        <text>ATP + protein L-histidine = ADP + protein N-phospho-L-histidine.</text>
        <dbReference type="EC" id="2.7.13.3"/>
    </reaction>
</comment>
<dbReference type="Gene3D" id="1.10.287.130">
    <property type="match status" value="1"/>
</dbReference>